<keyword evidence="10 12" id="KW-0411">Iron-sulfur</keyword>
<reference evidence="14 15" key="1">
    <citation type="submission" date="2020-03" db="EMBL/GenBank/DDBJ databases">
        <title>Two novel Motilibacter sp.</title>
        <authorList>
            <person name="Liu S."/>
        </authorList>
    </citation>
    <scope>NUCLEOTIDE SEQUENCE [LARGE SCALE GENOMIC DNA]</scope>
    <source>
        <strain evidence="14 15">E257</strain>
    </source>
</reference>
<feature type="domain" description="NADH-ubiquinone oxidoreductase 51kDa subunit iron-sulphur binding" evidence="13">
    <location>
        <begin position="332"/>
        <end position="377"/>
    </location>
</feature>
<evidence type="ECO:0000256" key="12">
    <source>
        <dbReference type="RuleBase" id="RU364066"/>
    </source>
</evidence>
<keyword evidence="12" id="KW-0874">Quinone</keyword>
<dbReference type="PROSITE" id="PS00645">
    <property type="entry name" value="COMPLEX1_51K_2"/>
    <property type="match status" value="1"/>
</dbReference>
<evidence type="ECO:0000256" key="2">
    <source>
        <dbReference type="ARBA" id="ARBA00001966"/>
    </source>
</evidence>
<dbReference type="SUPFAM" id="SSF142984">
    <property type="entry name" value="Nqo1 middle domain-like"/>
    <property type="match status" value="1"/>
</dbReference>
<dbReference type="EMBL" id="JAANNP010000024">
    <property type="protein sequence ID" value="NHC15326.1"/>
    <property type="molecule type" value="Genomic_DNA"/>
</dbReference>
<evidence type="ECO:0000256" key="5">
    <source>
        <dbReference type="ARBA" id="ARBA00022630"/>
    </source>
</evidence>
<dbReference type="Pfam" id="PF01512">
    <property type="entry name" value="Complex1_51K"/>
    <property type="match status" value="1"/>
</dbReference>
<keyword evidence="9 12" id="KW-0408">Iron</keyword>
<keyword evidence="6 12" id="KW-0288">FMN</keyword>
<keyword evidence="4 12" id="KW-0004">4Fe-4S</keyword>
<dbReference type="PANTHER" id="PTHR11780:SF10">
    <property type="entry name" value="NADH DEHYDROGENASE [UBIQUINONE] FLAVOPROTEIN 1, MITOCHONDRIAL"/>
    <property type="match status" value="1"/>
</dbReference>
<dbReference type="SUPFAM" id="SSF140490">
    <property type="entry name" value="Nqo1C-terminal domain-like"/>
    <property type="match status" value="1"/>
</dbReference>
<dbReference type="SUPFAM" id="SSF142019">
    <property type="entry name" value="Nqo1 FMN-binding domain-like"/>
    <property type="match status" value="1"/>
</dbReference>
<dbReference type="Pfam" id="PF10589">
    <property type="entry name" value="NADH_4Fe-4S"/>
    <property type="match status" value="1"/>
</dbReference>
<dbReference type="SMART" id="SM00928">
    <property type="entry name" value="NADH_4Fe-4S"/>
    <property type="match status" value="1"/>
</dbReference>
<comment type="cofactor">
    <cofactor evidence="1 12">
        <name>FMN</name>
        <dbReference type="ChEBI" id="CHEBI:58210"/>
    </cofactor>
</comment>
<dbReference type="PROSITE" id="PS00644">
    <property type="entry name" value="COMPLEX1_51K_1"/>
    <property type="match status" value="1"/>
</dbReference>
<comment type="function">
    <text evidence="12">NDH-1 shuttles electrons from NADH, via FMN and iron-sulfur (Fe-S) centers, to quinones in the respiratory chain.</text>
</comment>
<dbReference type="InterPro" id="IPR011537">
    <property type="entry name" value="NADH-UbQ_OxRdtase_suF"/>
</dbReference>
<comment type="caution">
    <text evidence="14">The sequence shown here is derived from an EMBL/GenBank/DDBJ whole genome shotgun (WGS) entry which is preliminary data.</text>
</comment>
<comment type="catalytic activity">
    <reaction evidence="12">
        <text>a quinone + NADH + 5 H(+)(in) = a quinol + NAD(+) + 4 H(+)(out)</text>
        <dbReference type="Rhea" id="RHEA:57888"/>
        <dbReference type="ChEBI" id="CHEBI:15378"/>
        <dbReference type="ChEBI" id="CHEBI:24646"/>
        <dbReference type="ChEBI" id="CHEBI:57540"/>
        <dbReference type="ChEBI" id="CHEBI:57945"/>
        <dbReference type="ChEBI" id="CHEBI:132124"/>
    </reaction>
</comment>
<dbReference type="InterPro" id="IPR050837">
    <property type="entry name" value="ComplexI_51kDa_subunit"/>
</dbReference>
<dbReference type="InterPro" id="IPR037207">
    <property type="entry name" value="Nuop51_4Fe4S-bd_sf"/>
</dbReference>
<keyword evidence="14" id="KW-0560">Oxidoreductase</keyword>
<evidence type="ECO:0000256" key="8">
    <source>
        <dbReference type="ARBA" id="ARBA00022967"/>
    </source>
</evidence>
<accession>A0ABX0GWK7</accession>
<dbReference type="PANTHER" id="PTHR11780">
    <property type="entry name" value="NADH-UBIQUINONE OXIDOREDUCTASE FLAVOPROTEIN 1 NDUFV1"/>
    <property type="match status" value="1"/>
</dbReference>
<evidence type="ECO:0000256" key="3">
    <source>
        <dbReference type="ARBA" id="ARBA00007523"/>
    </source>
</evidence>
<dbReference type="RefSeq" id="WP_166283627.1">
    <property type="nucleotide sequence ID" value="NZ_JAANNP010000024.1"/>
</dbReference>
<dbReference type="Gene3D" id="1.20.1440.230">
    <property type="entry name" value="NADH-ubiquinone oxidoreductase 51kDa subunit, iron-sulphur binding domain"/>
    <property type="match status" value="1"/>
</dbReference>
<dbReference type="Proteomes" id="UP000800981">
    <property type="component" value="Unassembled WGS sequence"/>
</dbReference>
<comment type="similarity">
    <text evidence="3 12">Belongs to the complex I 51 kDa subunit family.</text>
</comment>
<name>A0ABX0GWK7_9ACTN</name>
<dbReference type="InterPro" id="IPR011538">
    <property type="entry name" value="Nuo51_FMN-bd"/>
</dbReference>
<evidence type="ECO:0000259" key="13">
    <source>
        <dbReference type="SMART" id="SM00928"/>
    </source>
</evidence>
<dbReference type="NCBIfam" id="NF010120">
    <property type="entry name" value="PRK13596.1"/>
    <property type="match status" value="1"/>
</dbReference>
<evidence type="ECO:0000256" key="11">
    <source>
        <dbReference type="ARBA" id="ARBA00023027"/>
    </source>
</evidence>
<dbReference type="GO" id="GO:0016491">
    <property type="term" value="F:oxidoreductase activity"/>
    <property type="evidence" value="ECO:0007669"/>
    <property type="project" value="UniProtKB-KW"/>
</dbReference>
<dbReference type="NCBIfam" id="TIGR01959">
    <property type="entry name" value="nuoF_fam"/>
    <property type="match status" value="1"/>
</dbReference>
<dbReference type="Pfam" id="PF10531">
    <property type="entry name" value="SLBB"/>
    <property type="match status" value="1"/>
</dbReference>
<dbReference type="Gene3D" id="3.10.20.600">
    <property type="match status" value="1"/>
</dbReference>
<keyword evidence="5 12" id="KW-0285">Flavoprotein</keyword>
<dbReference type="EC" id="7.1.1.-" evidence="12"/>
<dbReference type="Gene3D" id="6.10.250.1450">
    <property type="match status" value="1"/>
</dbReference>
<keyword evidence="7 12" id="KW-0479">Metal-binding</keyword>
<gene>
    <name evidence="14" type="primary">nuoF</name>
    <name evidence="14" type="ORF">G9H71_16205</name>
</gene>
<sequence length="439" mass="47147">MTEQPTAPLTPVLSRTWDSDRSWSLEAYKAKDGYRGLHAALAMSPDEVIALVKDSGLRGRGGAGFPTGMKWGFIPQNDGKPHYLVVNADESEPGTCKDIPLMMAAPHQLVEGVIIAAYAIRASTAFIYVRGEVVHVYRRLLAAVREAYDAGYLGRNVLGSGVDVDIVVHAGAGAYICGEETALLDSLEGYRGQPRLRPPFPAIAGLYSAPTVINNVESISTVPVVVLNGADWFKSMGTEKSAGMTLYSLSGHVERPGQYEAPLGVTLRQLLEMSGGVRAGHELKFWTPGGSSTPLLTAEHLDVPLDYEGVGAAGSMLGTKALQVFDETTCVLRCVLRWTEFYAHESCGKCTPCREGTYWLVQSLRKLEAGEGAEEDLARLLDLCDNILGRSFCALGDGATSPITSSLKYFRDEYVAHFTSGGCPFDPVASTVFAGALAR</sequence>
<comment type="cofactor">
    <cofactor evidence="2 12">
        <name>[4Fe-4S] cluster</name>
        <dbReference type="ChEBI" id="CHEBI:49883"/>
    </cofactor>
</comment>
<keyword evidence="15" id="KW-1185">Reference proteome</keyword>
<dbReference type="InterPro" id="IPR001949">
    <property type="entry name" value="NADH-UbQ_OxRdtase_51kDa_CS"/>
</dbReference>
<evidence type="ECO:0000313" key="15">
    <source>
        <dbReference type="Proteomes" id="UP000800981"/>
    </source>
</evidence>
<evidence type="ECO:0000256" key="7">
    <source>
        <dbReference type="ARBA" id="ARBA00022723"/>
    </source>
</evidence>
<evidence type="ECO:0000256" key="9">
    <source>
        <dbReference type="ARBA" id="ARBA00023004"/>
    </source>
</evidence>
<keyword evidence="11 12" id="KW-0520">NAD</keyword>
<keyword evidence="8" id="KW-1278">Translocase</keyword>
<dbReference type="InterPro" id="IPR019575">
    <property type="entry name" value="Nuop51_4Fe4S-bd"/>
</dbReference>
<dbReference type="Gene3D" id="3.40.50.11540">
    <property type="entry name" value="NADH-ubiquinone oxidoreductase 51kDa subunit"/>
    <property type="match status" value="1"/>
</dbReference>
<evidence type="ECO:0000256" key="1">
    <source>
        <dbReference type="ARBA" id="ARBA00001917"/>
    </source>
</evidence>
<evidence type="ECO:0000313" key="14">
    <source>
        <dbReference type="EMBL" id="NHC15326.1"/>
    </source>
</evidence>
<dbReference type="InterPro" id="IPR019554">
    <property type="entry name" value="Soluble_ligand-bd"/>
</dbReference>
<evidence type="ECO:0000256" key="6">
    <source>
        <dbReference type="ARBA" id="ARBA00022643"/>
    </source>
</evidence>
<evidence type="ECO:0000256" key="10">
    <source>
        <dbReference type="ARBA" id="ARBA00023014"/>
    </source>
</evidence>
<dbReference type="InterPro" id="IPR037225">
    <property type="entry name" value="Nuo51_FMN-bd_sf"/>
</dbReference>
<organism evidence="14 15">
    <name type="scientific">Motilibacter deserti</name>
    <dbReference type="NCBI Taxonomy" id="2714956"/>
    <lineage>
        <taxon>Bacteria</taxon>
        <taxon>Bacillati</taxon>
        <taxon>Actinomycetota</taxon>
        <taxon>Actinomycetes</taxon>
        <taxon>Motilibacterales</taxon>
        <taxon>Motilibacteraceae</taxon>
        <taxon>Motilibacter</taxon>
    </lineage>
</organism>
<proteinExistence type="inferred from homology"/>
<protein>
    <recommendedName>
        <fullName evidence="12">NADH-quinone oxidoreductase subunit F</fullName>
        <ecNumber evidence="12">7.1.1.-</ecNumber>
    </recommendedName>
</protein>
<evidence type="ECO:0000256" key="4">
    <source>
        <dbReference type="ARBA" id="ARBA00022485"/>
    </source>
</evidence>